<dbReference type="EMBL" id="BAAANT010000015">
    <property type="protein sequence ID" value="GAA2144334.1"/>
    <property type="molecule type" value="Genomic_DNA"/>
</dbReference>
<dbReference type="Proteomes" id="UP001422759">
    <property type="component" value="Unassembled WGS sequence"/>
</dbReference>
<name>A0ABP5LAV9_9ACTN</name>
<accession>A0ABP5LAV9</accession>
<protein>
    <submittedName>
        <fullName evidence="1">Uncharacterized protein</fullName>
    </submittedName>
</protein>
<proteinExistence type="predicted"/>
<reference evidence="2" key="1">
    <citation type="journal article" date="2019" name="Int. J. Syst. Evol. Microbiol.">
        <title>The Global Catalogue of Microorganisms (GCM) 10K type strain sequencing project: providing services to taxonomists for standard genome sequencing and annotation.</title>
        <authorList>
            <consortium name="The Broad Institute Genomics Platform"/>
            <consortium name="The Broad Institute Genome Sequencing Center for Infectious Disease"/>
            <person name="Wu L."/>
            <person name="Ma J."/>
        </authorList>
    </citation>
    <scope>NUCLEOTIDE SEQUENCE [LARGE SCALE GENOMIC DNA]</scope>
    <source>
        <strain evidence="2">JCM 14560</strain>
    </source>
</reference>
<gene>
    <name evidence="1" type="ORF">GCM10009760_31750</name>
</gene>
<comment type="caution">
    <text evidence="1">The sequence shown here is derived from an EMBL/GenBank/DDBJ whole genome shotgun (WGS) entry which is preliminary data.</text>
</comment>
<keyword evidence="2" id="KW-1185">Reference proteome</keyword>
<sequence length="116" mass="11725">MSFAEFRVSTRPAALTAVTRVESSGLFEAAVATGSCAIPLKLPAPEAGTAAQAVPNGASAAAGVAGAEEAGALEEEAEPDLVLLEQAARLIARAPVTISVPILVVRDRVADMVDRS</sequence>
<evidence type="ECO:0000313" key="1">
    <source>
        <dbReference type="EMBL" id="GAA2144334.1"/>
    </source>
</evidence>
<evidence type="ECO:0000313" key="2">
    <source>
        <dbReference type="Proteomes" id="UP001422759"/>
    </source>
</evidence>
<organism evidence="1 2">
    <name type="scientific">Kitasatospora kazusensis</name>
    <dbReference type="NCBI Taxonomy" id="407974"/>
    <lineage>
        <taxon>Bacteria</taxon>
        <taxon>Bacillati</taxon>
        <taxon>Actinomycetota</taxon>
        <taxon>Actinomycetes</taxon>
        <taxon>Kitasatosporales</taxon>
        <taxon>Streptomycetaceae</taxon>
        <taxon>Kitasatospora</taxon>
    </lineage>
</organism>